<dbReference type="GO" id="GO:0000145">
    <property type="term" value="C:exocyst"/>
    <property type="evidence" value="ECO:0007669"/>
    <property type="project" value="InterPro"/>
</dbReference>
<feature type="compositionally biased region" description="Low complexity" evidence="6">
    <location>
        <begin position="255"/>
        <end position="265"/>
    </location>
</feature>
<evidence type="ECO:0000256" key="1">
    <source>
        <dbReference type="ARBA" id="ARBA00006756"/>
    </source>
</evidence>
<evidence type="ECO:0000256" key="6">
    <source>
        <dbReference type="SAM" id="MobiDB-lite"/>
    </source>
</evidence>
<comment type="similarity">
    <text evidence="1 5">Belongs to the EXO70 family.</text>
</comment>
<dbReference type="PANTHER" id="PTHR12542:SF41">
    <property type="entry name" value="EXOCYST COMPLEX COMPONENT 7"/>
    <property type="match status" value="1"/>
</dbReference>
<name>A0A0N0U3D4_9HYME</name>
<feature type="region of interest" description="Disordered" evidence="6">
    <location>
        <begin position="254"/>
        <end position="275"/>
    </location>
</feature>
<evidence type="ECO:0000313" key="8">
    <source>
        <dbReference type="EMBL" id="KOX68808.1"/>
    </source>
</evidence>
<dbReference type="SUPFAM" id="SSF74788">
    <property type="entry name" value="Cullin repeat-like"/>
    <property type="match status" value="1"/>
</dbReference>
<evidence type="ECO:0000259" key="7">
    <source>
        <dbReference type="Pfam" id="PF03081"/>
    </source>
</evidence>
<feature type="domain" description="Exocyst complex subunit Exo70 C-terminal" evidence="7">
    <location>
        <begin position="348"/>
        <end position="716"/>
    </location>
</feature>
<protein>
    <recommendedName>
        <fullName evidence="4 5">Exocyst complex component 7</fullName>
    </recommendedName>
    <alternativeName>
        <fullName evidence="5">Exocyst complex component Exo70</fullName>
    </alternativeName>
</protein>
<dbReference type="Gene3D" id="1.20.1280.170">
    <property type="entry name" value="Exocyst complex component Exo70"/>
    <property type="match status" value="2"/>
</dbReference>
<gene>
    <name evidence="8" type="ORF">WN51_07301</name>
</gene>
<keyword evidence="5" id="KW-0653">Protein transport</keyword>
<dbReference type="STRING" id="166423.A0A0N0U3D4"/>
<dbReference type="EMBL" id="KQ435916">
    <property type="protein sequence ID" value="KOX68808.1"/>
    <property type="molecule type" value="Genomic_DNA"/>
</dbReference>
<dbReference type="GO" id="GO:0015031">
    <property type="term" value="P:protein transport"/>
    <property type="evidence" value="ECO:0007669"/>
    <property type="project" value="UniProtKB-KW"/>
</dbReference>
<evidence type="ECO:0000256" key="3">
    <source>
        <dbReference type="ARBA" id="ARBA00022483"/>
    </source>
</evidence>
<dbReference type="Proteomes" id="UP000053105">
    <property type="component" value="Unassembled WGS sequence"/>
</dbReference>
<evidence type="ECO:0000256" key="4">
    <source>
        <dbReference type="ARBA" id="ARBA00026169"/>
    </source>
</evidence>
<sequence length="723" mass="80797">MYIHIYIHICIFFFSDKMTHTTRADTSNEDLKYNIASLEALKEAEERSRKLTNNVVGILSSLEQRLATLRRTILPVYNETGNLQAQQQNIEMTLNALDHAIGYYGVCQEVEATVRAGPGGSGGLDNFLEAMNRLYNAQRYFQKNNPSSVELENVTSLFVVGLDALYVEFHDILTRQSKPILPIVLLDLIGSDEDTSGEDAPQSLCQLPESILGDLLKISLWLEERGHRKHVKIYASVRSAIVLRSLQLLKEHQRSASGGSAHAGSPLPKTKFGNRHSLGIQEISGKRASKRLQHALEKKASRMLLKASQTTGLGLSLTASRKPPPQLSGHSVEDTAPDEQEMENYLLLTVGLHKLMQAERSLVAKILPTSLQAQVLEATVREAMDLVAHDGESIATRAKRCIVRRDFSAVLVIFPILKHLGELKPDLERTVEGCDYALRSKFTSVLNTLNITGAKALEDFAESVRNESNSILPKDGTVAESTSNVLVFLEQLAEYADTAGAVLRRSADMESATSIKQTENIYRIVLGTYIKKVLAQLNLVLVSKSDTSYSDVALRALFRLNNHNHVINALRRSSLMELLLLAEPSALQTYHDLLLRDKANYVSTTFAKARAYLEQPFDEPVMAVIMICINHVIQPGAKTLKEKFLGFTRELEEVAKCQRSYSVPDARLREELRKELQQAIVPLYTNFHNKYRGISFSKNPAKYIKYTPEQISILIDTFFDTTA</sequence>
<comment type="function">
    <text evidence="5">Component of the exocyst complex involved in the docking of exocytic vesicles with fusion sites on the plasma membrane.</text>
</comment>
<keyword evidence="2 5" id="KW-0813">Transport</keyword>
<proteinExistence type="inferred from homology"/>
<keyword evidence="3 5" id="KW-0268">Exocytosis</keyword>
<dbReference type="GO" id="GO:0005546">
    <property type="term" value="F:phosphatidylinositol-4,5-bisphosphate binding"/>
    <property type="evidence" value="ECO:0007669"/>
    <property type="project" value="InterPro"/>
</dbReference>
<dbReference type="Pfam" id="PF20669">
    <property type="entry name" value="Exo70_N"/>
    <property type="match status" value="1"/>
</dbReference>
<feature type="region of interest" description="Disordered" evidence="6">
    <location>
        <begin position="315"/>
        <end position="335"/>
    </location>
</feature>
<dbReference type="AlphaFoldDB" id="A0A0N0U3D4"/>
<evidence type="ECO:0000256" key="5">
    <source>
        <dbReference type="RuleBase" id="RU365026"/>
    </source>
</evidence>
<reference evidence="8 9" key="1">
    <citation type="submission" date="2015-07" db="EMBL/GenBank/DDBJ databases">
        <title>The genome of Melipona quadrifasciata.</title>
        <authorList>
            <person name="Pan H."/>
            <person name="Kapheim K."/>
        </authorList>
    </citation>
    <scope>NUCLEOTIDE SEQUENCE [LARGE SCALE GENOMIC DNA]</scope>
    <source>
        <strain evidence="8">0111107301</strain>
        <tissue evidence="8">Whole body</tissue>
    </source>
</reference>
<evidence type="ECO:0000313" key="9">
    <source>
        <dbReference type="Proteomes" id="UP000053105"/>
    </source>
</evidence>
<keyword evidence="9" id="KW-1185">Reference proteome</keyword>
<dbReference type="InterPro" id="IPR046364">
    <property type="entry name" value="Exo70_C"/>
</dbReference>
<accession>A0A0N0U3D4</accession>
<dbReference type="GO" id="GO:0006887">
    <property type="term" value="P:exocytosis"/>
    <property type="evidence" value="ECO:0007669"/>
    <property type="project" value="UniProtKB-KW"/>
</dbReference>
<organism evidence="8 9">
    <name type="scientific">Melipona quadrifasciata</name>
    <dbReference type="NCBI Taxonomy" id="166423"/>
    <lineage>
        <taxon>Eukaryota</taxon>
        <taxon>Metazoa</taxon>
        <taxon>Ecdysozoa</taxon>
        <taxon>Arthropoda</taxon>
        <taxon>Hexapoda</taxon>
        <taxon>Insecta</taxon>
        <taxon>Pterygota</taxon>
        <taxon>Neoptera</taxon>
        <taxon>Endopterygota</taxon>
        <taxon>Hymenoptera</taxon>
        <taxon>Apocrita</taxon>
        <taxon>Aculeata</taxon>
        <taxon>Apoidea</taxon>
        <taxon>Anthophila</taxon>
        <taxon>Apidae</taxon>
        <taxon>Melipona</taxon>
    </lineage>
</organism>
<dbReference type="Pfam" id="PF03081">
    <property type="entry name" value="Exo70_C"/>
    <property type="match status" value="1"/>
</dbReference>
<evidence type="ECO:0000256" key="2">
    <source>
        <dbReference type="ARBA" id="ARBA00022448"/>
    </source>
</evidence>
<dbReference type="InterPro" id="IPR004140">
    <property type="entry name" value="Exo70"/>
</dbReference>
<dbReference type="InterPro" id="IPR016159">
    <property type="entry name" value="Cullin_repeat-like_dom_sf"/>
</dbReference>
<dbReference type="PANTHER" id="PTHR12542">
    <property type="entry name" value="EXOCYST COMPLEX PROTEIN EXO70"/>
    <property type="match status" value="1"/>
</dbReference>
<dbReference type="OrthoDB" id="1922221at2759"/>